<keyword evidence="9" id="KW-1185">Reference proteome</keyword>
<dbReference type="PROSITE" id="PS00108">
    <property type="entry name" value="PROTEIN_KINASE_ST"/>
    <property type="match status" value="1"/>
</dbReference>
<evidence type="ECO:0000259" key="7">
    <source>
        <dbReference type="PROSITE" id="PS50011"/>
    </source>
</evidence>
<gene>
    <name evidence="8" type="ORF">BSTOLATCC_MIC20787</name>
</gene>
<keyword evidence="4" id="KW-0418">Kinase</keyword>
<sequence length="522" mass="59404">MIFRPKFPGRQPAKKLDIVIEPKVWVVPQEAKSEQKIINHGNEDKQSEDMDLSSPSPVRSPEHITYENPSFPVPYSTSQISIPNVSELKEFLPSPVFEYKGIECPRSRSRSPPTPRQESPIFEENKQLPSTIQPKPLSPKPKKAKKTTSDSEDDMFAKTPSDESGDEDIIRGKGEEMDDTHGYFVPQVGEVLLDLAARRRYKIQALKGRGVYSCVVQAKDMESNQSYAIKILRNIEVMIKSGQKEIRFLAQLNEADPKDRRHILRLKGNFTHQTHLCICFEELGMNLREVLNKHGAGVGISLVAVRSYGKQAFIALAFMKTQKMMHFDIKPDNILITEDLRKIKLSDFGNAVVEGENAISENIVARFYRPPEIILGYSCDYAVDVWSLGCTLFELYTSRVLFPGATNSHMLKLIMEVKGVMPKRMRSVGEYSSQYFDQFNFFFTSDDSQQIHLVPISEIKKEKSLGVILEPNSQILQSQNQLNESEELKRLKSFENLLEQCLTLDPADRITPELALSHPFFN</sequence>
<feature type="region of interest" description="Disordered" evidence="6">
    <location>
        <begin position="31"/>
        <end position="73"/>
    </location>
</feature>
<dbReference type="PROSITE" id="PS50011">
    <property type="entry name" value="PROTEIN_KINASE_DOM"/>
    <property type="match status" value="1"/>
</dbReference>
<dbReference type="AlphaFoldDB" id="A0AAU9J9A4"/>
<dbReference type="Gene3D" id="3.30.200.20">
    <property type="entry name" value="Phosphorylase Kinase, domain 1"/>
    <property type="match status" value="1"/>
</dbReference>
<reference evidence="8" key="1">
    <citation type="submission" date="2021-09" db="EMBL/GenBank/DDBJ databases">
        <authorList>
            <consortium name="AG Swart"/>
            <person name="Singh M."/>
            <person name="Singh A."/>
            <person name="Seah K."/>
            <person name="Emmerich C."/>
        </authorList>
    </citation>
    <scope>NUCLEOTIDE SEQUENCE</scope>
    <source>
        <strain evidence="8">ATCC30299</strain>
    </source>
</reference>
<keyword evidence="1" id="KW-0723">Serine/threonine-protein kinase</keyword>
<dbReference type="InterPro" id="IPR000719">
    <property type="entry name" value="Prot_kinase_dom"/>
</dbReference>
<name>A0AAU9J9A4_9CILI</name>
<dbReference type="InterPro" id="IPR008271">
    <property type="entry name" value="Ser/Thr_kinase_AS"/>
</dbReference>
<feature type="domain" description="Protein kinase" evidence="7">
    <location>
        <begin position="201"/>
        <end position="521"/>
    </location>
</feature>
<feature type="compositionally biased region" description="Basic and acidic residues" evidence="6">
    <location>
        <begin position="31"/>
        <end position="48"/>
    </location>
</feature>
<keyword evidence="2" id="KW-0808">Transferase</keyword>
<dbReference type="Pfam" id="PF00069">
    <property type="entry name" value="Pkinase"/>
    <property type="match status" value="1"/>
</dbReference>
<dbReference type="EMBL" id="CAJZBQ010000020">
    <property type="protein sequence ID" value="CAG9318313.1"/>
    <property type="molecule type" value="Genomic_DNA"/>
</dbReference>
<evidence type="ECO:0000256" key="2">
    <source>
        <dbReference type="ARBA" id="ARBA00022679"/>
    </source>
</evidence>
<keyword evidence="3" id="KW-0547">Nucleotide-binding</keyword>
<evidence type="ECO:0000256" key="4">
    <source>
        <dbReference type="ARBA" id="ARBA00022777"/>
    </source>
</evidence>
<dbReference type="GO" id="GO:0005524">
    <property type="term" value="F:ATP binding"/>
    <property type="evidence" value="ECO:0007669"/>
    <property type="project" value="UniProtKB-KW"/>
</dbReference>
<dbReference type="PANTHER" id="PTHR24058:SF103">
    <property type="entry name" value="SERINE_THREONINE-PROTEIN KINASE PRP4 HOMOLOG"/>
    <property type="match status" value="1"/>
</dbReference>
<organism evidence="8 9">
    <name type="scientific">Blepharisma stoltei</name>
    <dbReference type="NCBI Taxonomy" id="1481888"/>
    <lineage>
        <taxon>Eukaryota</taxon>
        <taxon>Sar</taxon>
        <taxon>Alveolata</taxon>
        <taxon>Ciliophora</taxon>
        <taxon>Postciliodesmatophora</taxon>
        <taxon>Heterotrichea</taxon>
        <taxon>Heterotrichida</taxon>
        <taxon>Blepharismidae</taxon>
        <taxon>Blepharisma</taxon>
    </lineage>
</organism>
<dbReference type="SMART" id="SM00220">
    <property type="entry name" value="S_TKc"/>
    <property type="match status" value="1"/>
</dbReference>
<evidence type="ECO:0000256" key="3">
    <source>
        <dbReference type="ARBA" id="ARBA00022741"/>
    </source>
</evidence>
<evidence type="ECO:0000256" key="1">
    <source>
        <dbReference type="ARBA" id="ARBA00022527"/>
    </source>
</evidence>
<dbReference type="SUPFAM" id="SSF56112">
    <property type="entry name" value="Protein kinase-like (PK-like)"/>
    <property type="match status" value="1"/>
</dbReference>
<dbReference type="PANTHER" id="PTHR24058">
    <property type="entry name" value="DUAL SPECIFICITY PROTEIN KINASE"/>
    <property type="match status" value="1"/>
</dbReference>
<dbReference type="InterPro" id="IPR050494">
    <property type="entry name" value="Ser_Thr_dual-spec_kinase"/>
</dbReference>
<dbReference type="InterPro" id="IPR011009">
    <property type="entry name" value="Kinase-like_dom_sf"/>
</dbReference>
<comment type="caution">
    <text evidence="8">The sequence shown here is derived from an EMBL/GenBank/DDBJ whole genome shotgun (WGS) entry which is preliminary data.</text>
</comment>
<proteinExistence type="predicted"/>
<keyword evidence="5" id="KW-0067">ATP-binding</keyword>
<evidence type="ECO:0000313" key="8">
    <source>
        <dbReference type="EMBL" id="CAG9318313.1"/>
    </source>
</evidence>
<evidence type="ECO:0000313" key="9">
    <source>
        <dbReference type="Proteomes" id="UP001162131"/>
    </source>
</evidence>
<protein>
    <recommendedName>
        <fullName evidence="7">Protein kinase domain-containing protein</fullName>
    </recommendedName>
</protein>
<evidence type="ECO:0000256" key="5">
    <source>
        <dbReference type="ARBA" id="ARBA00022840"/>
    </source>
</evidence>
<evidence type="ECO:0000256" key="6">
    <source>
        <dbReference type="SAM" id="MobiDB-lite"/>
    </source>
</evidence>
<feature type="region of interest" description="Disordered" evidence="6">
    <location>
        <begin position="103"/>
        <end position="181"/>
    </location>
</feature>
<dbReference type="GO" id="GO:0004674">
    <property type="term" value="F:protein serine/threonine kinase activity"/>
    <property type="evidence" value="ECO:0007669"/>
    <property type="project" value="UniProtKB-KW"/>
</dbReference>
<dbReference type="Gene3D" id="1.10.510.10">
    <property type="entry name" value="Transferase(Phosphotransferase) domain 1"/>
    <property type="match status" value="1"/>
</dbReference>
<accession>A0AAU9J9A4</accession>
<feature type="compositionally biased region" description="Basic and acidic residues" evidence="6">
    <location>
        <begin position="168"/>
        <end position="181"/>
    </location>
</feature>
<dbReference type="Proteomes" id="UP001162131">
    <property type="component" value="Unassembled WGS sequence"/>
</dbReference>